<organism evidence="3">
    <name type="scientific">hydrothermal vent metagenome</name>
    <dbReference type="NCBI Taxonomy" id="652676"/>
    <lineage>
        <taxon>unclassified sequences</taxon>
        <taxon>metagenomes</taxon>
        <taxon>ecological metagenomes</taxon>
    </lineage>
</organism>
<reference evidence="3" key="1">
    <citation type="submission" date="2018-06" db="EMBL/GenBank/DDBJ databases">
        <authorList>
            <person name="Zhirakovskaya E."/>
        </authorList>
    </citation>
    <scope>NUCLEOTIDE SEQUENCE</scope>
</reference>
<gene>
    <name evidence="3" type="ORF">MNBD_ALPHA08-149</name>
</gene>
<keyword evidence="2" id="KW-0732">Signal</keyword>
<dbReference type="Pfam" id="PF13343">
    <property type="entry name" value="SBP_bac_6"/>
    <property type="match status" value="1"/>
</dbReference>
<dbReference type="SUPFAM" id="SSF53850">
    <property type="entry name" value="Periplasmic binding protein-like II"/>
    <property type="match status" value="1"/>
</dbReference>
<dbReference type="AlphaFoldDB" id="A0A3B0RWM1"/>
<evidence type="ECO:0000313" key="3">
    <source>
        <dbReference type="EMBL" id="VAV88823.1"/>
    </source>
</evidence>
<dbReference type="InterPro" id="IPR026045">
    <property type="entry name" value="Ferric-bd"/>
</dbReference>
<evidence type="ECO:0000256" key="1">
    <source>
        <dbReference type="ARBA" id="ARBA00008520"/>
    </source>
</evidence>
<dbReference type="PANTHER" id="PTHR30006">
    <property type="entry name" value="THIAMINE-BINDING PERIPLASMIC PROTEIN-RELATED"/>
    <property type="match status" value="1"/>
</dbReference>
<dbReference type="GO" id="GO:0030288">
    <property type="term" value="C:outer membrane-bounded periplasmic space"/>
    <property type="evidence" value="ECO:0007669"/>
    <property type="project" value="TreeGrafter"/>
</dbReference>
<dbReference type="PIRSF" id="PIRSF002825">
    <property type="entry name" value="CfbpA"/>
    <property type="match status" value="1"/>
</dbReference>
<dbReference type="EMBL" id="UOEC01000052">
    <property type="protein sequence ID" value="VAV88823.1"/>
    <property type="molecule type" value="Genomic_DNA"/>
</dbReference>
<evidence type="ECO:0000256" key="2">
    <source>
        <dbReference type="ARBA" id="ARBA00022729"/>
    </source>
</evidence>
<dbReference type="PANTHER" id="PTHR30006:SF15">
    <property type="entry name" value="IRON-UTILIZATION PERIPLASMIC PROTEIN"/>
    <property type="match status" value="1"/>
</dbReference>
<comment type="similarity">
    <text evidence="1">Belongs to the bacterial solute-binding protein 1 family.</text>
</comment>
<accession>A0A3B0RWM1</accession>
<protein>
    <submittedName>
        <fullName evidence="3">Ferric iron ABC transporter, iron-binding protein</fullName>
    </submittedName>
</protein>
<name>A0A3B0RWM1_9ZZZZ</name>
<dbReference type="Gene3D" id="3.40.190.10">
    <property type="entry name" value="Periplasmic binding protein-like II"/>
    <property type="match status" value="2"/>
</dbReference>
<dbReference type="CDD" id="cd13542">
    <property type="entry name" value="PBP2_FutA1_ilke"/>
    <property type="match status" value="1"/>
</dbReference>
<proteinExistence type="inferred from homology"/>
<sequence>MNKFYTLAAGASAIGLAFSLTGPAWAGEVNVYSYRQPVLVKPLFEAFTQKTGIKINVLFAKKGLIERIKAEGVRSPADLILTTDIGRLSGAVSAGITQSVNSSAMNANIPPAYRDKDGNWFGLTTRTRIILASRDRVKQDTITYKELADPKWRGKICIRSGQNVYNTGLIAAMIAHDGEQKTRKWLEGVKANLAGKPSGNDRAQVKGVFSGKCDLALVNSYYMGKMETNDKNPEQKQWAASVKMMFPNSQGRGVHVNISGVALAANAPNKADAIKLMEFLASDKGQQIYAEAVYEYPVKPGVTWSQRVKSWGTFKADSLPLSDIVKYRKRASELVDITGFNNGPSS</sequence>